<dbReference type="Pfam" id="PF17171">
    <property type="entry name" value="GST_C_6"/>
    <property type="match status" value="1"/>
</dbReference>
<dbReference type="InterPro" id="IPR019564">
    <property type="entry name" value="Sam37/metaxin_N"/>
</dbReference>
<name>A0ABD2I967_9BILA</name>
<feature type="domain" description="Mitochondrial outer membrane transport complex Sam37/metaxin N-terminal" evidence="7">
    <location>
        <begin position="28"/>
        <end position="148"/>
    </location>
</feature>
<evidence type="ECO:0000256" key="3">
    <source>
        <dbReference type="ARBA" id="ARBA00022787"/>
    </source>
</evidence>
<keyword evidence="5" id="KW-0496">Mitochondrion</keyword>
<dbReference type="AlphaFoldDB" id="A0ABD2I967"/>
<dbReference type="InterPro" id="IPR050931">
    <property type="entry name" value="Mito_Protein_Transport_Metaxin"/>
</dbReference>
<dbReference type="PANTHER" id="PTHR12289">
    <property type="entry name" value="METAXIN RELATED"/>
    <property type="match status" value="1"/>
</dbReference>
<proteinExistence type="predicted"/>
<feature type="domain" description="Metaxin glutathione S-transferase" evidence="8">
    <location>
        <begin position="218"/>
        <end position="257"/>
    </location>
</feature>
<keyword evidence="3" id="KW-1000">Mitochondrion outer membrane</keyword>
<keyword evidence="4" id="KW-0653">Protein transport</keyword>
<reference evidence="9 10" key="1">
    <citation type="submission" date="2024-10" db="EMBL/GenBank/DDBJ databases">
        <authorList>
            <person name="Kim D."/>
        </authorList>
    </citation>
    <scope>NUCLEOTIDE SEQUENCE [LARGE SCALE GENOMIC DNA]</scope>
    <source>
        <strain evidence="9">BH-2024</strain>
    </source>
</reference>
<protein>
    <recommendedName>
        <fullName evidence="11">Metaxin</fullName>
    </recommendedName>
</protein>
<keyword evidence="6" id="KW-0472">Membrane</keyword>
<dbReference type="PANTHER" id="PTHR12289:SF38">
    <property type="entry name" value="METAXIN-2"/>
    <property type="match status" value="1"/>
</dbReference>
<evidence type="ECO:0000256" key="1">
    <source>
        <dbReference type="ARBA" id="ARBA00004294"/>
    </source>
</evidence>
<evidence type="ECO:0000259" key="8">
    <source>
        <dbReference type="Pfam" id="PF17171"/>
    </source>
</evidence>
<dbReference type="Pfam" id="PF10568">
    <property type="entry name" value="Tom37"/>
    <property type="match status" value="1"/>
</dbReference>
<evidence type="ECO:0000256" key="4">
    <source>
        <dbReference type="ARBA" id="ARBA00022927"/>
    </source>
</evidence>
<evidence type="ECO:0000259" key="7">
    <source>
        <dbReference type="Pfam" id="PF10568"/>
    </source>
</evidence>
<dbReference type="Proteomes" id="UP001620626">
    <property type="component" value="Unassembled WGS sequence"/>
</dbReference>
<evidence type="ECO:0008006" key="11">
    <source>
        <dbReference type="Google" id="ProtNLM"/>
    </source>
</evidence>
<organism evidence="9 10">
    <name type="scientific">Heterodera trifolii</name>
    <dbReference type="NCBI Taxonomy" id="157864"/>
    <lineage>
        <taxon>Eukaryota</taxon>
        <taxon>Metazoa</taxon>
        <taxon>Ecdysozoa</taxon>
        <taxon>Nematoda</taxon>
        <taxon>Chromadorea</taxon>
        <taxon>Rhabditida</taxon>
        <taxon>Tylenchina</taxon>
        <taxon>Tylenchomorpha</taxon>
        <taxon>Tylenchoidea</taxon>
        <taxon>Heteroderidae</taxon>
        <taxon>Heteroderinae</taxon>
        <taxon>Heterodera</taxon>
    </lineage>
</organism>
<evidence type="ECO:0000256" key="5">
    <source>
        <dbReference type="ARBA" id="ARBA00023128"/>
    </source>
</evidence>
<keyword evidence="2" id="KW-0813">Transport</keyword>
<dbReference type="GO" id="GO:0005741">
    <property type="term" value="C:mitochondrial outer membrane"/>
    <property type="evidence" value="ECO:0007669"/>
    <property type="project" value="UniProtKB-SubCell"/>
</dbReference>
<comment type="subcellular location">
    <subcellularLocation>
        <location evidence="1">Mitochondrion outer membrane</location>
    </subcellularLocation>
</comment>
<dbReference type="EMBL" id="JBICBT010001247">
    <property type="protein sequence ID" value="KAL3076644.1"/>
    <property type="molecule type" value="Genomic_DNA"/>
</dbReference>
<evidence type="ECO:0000256" key="6">
    <source>
        <dbReference type="ARBA" id="ARBA00023136"/>
    </source>
</evidence>
<sequence>MTEEWKDAVLYAPYQKEQALMDQYADTLAVRAFLMMADLSFVLEQRPNAEFMSPTGEVPFLRLQNTLVAEFFPIVDLVGKKGIRPSNTLSAAEQADIQAFCSLIEETLRNAEKYLSWLDDESYELVTKKRYGSVYLWPLNWLLPTLKRREMHNYLADIGWADLPMAKVAERCDKCFHALSIKLGQQQFFVGDQPTELGKQFNHFHVPISYKCLFLLFSADALAFGHLYTLLTTEMPNKAIVETLSKYPNLIAFCKTIDKEYFSQNF</sequence>
<keyword evidence="10" id="KW-1185">Reference proteome</keyword>
<accession>A0ABD2I967</accession>
<evidence type="ECO:0000256" key="2">
    <source>
        <dbReference type="ARBA" id="ARBA00022448"/>
    </source>
</evidence>
<comment type="caution">
    <text evidence="9">The sequence shown here is derived from an EMBL/GenBank/DDBJ whole genome shotgun (WGS) entry which is preliminary data.</text>
</comment>
<dbReference type="InterPro" id="IPR033468">
    <property type="entry name" value="Metaxin_GST"/>
</dbReference>
<dbReference type="GO" id="GO:0015031">
    <property type="term" value="P:protein transport"/>
    <property type="evidence" value="ECO:0007669"/>
    <property type="project" value="UniProtKB-KW"/>
</dbReference>
<gene>
    <name evidence="9" type="ORF">niasHT_039098</name>
</gene>
<evidence type="ECO:0000313" key="9">
    <source>
        <dbReference type="EMBL" id="KAL3076644.1"/>
    </source>
</evidence>
<evidence type="ECO:0000313" key="10">
    <source>
        <dbReference type="Proteomes" id="UP001620626"/>
    </source>
</evidence>